<dbReference type="STRING" id="4113.M1DJ40"/>
<reference evidence="3" key="1">
    <citation type="journal article" date="2011" name="Nature">
        <title>Genome sequence and analysis of the tuber crop potato.</title>
        <authorList>
            <consortium name="The Potato Genome Sequencing Consortium"/>
        </authorList>
    </citation>
    <scope>NUCLEOTIDE SEQUENCE [LARGE SCALE GENOMIC DNA]</scope>
    <source>
        <strain evidence="3">cv. DM1-3 516 R44</strain>
    </source>
</reference>
<dbReference type="eggNOG" id="ENOG502QQUV">
    <property type="taxonomic scope" value="Eukaryota"/>
</dbReference>
<evidence type="ECO:0000313" key="3">
    <source>
        <dbReference type="Proteomes" id="UP000011115"/>
    </source>
</evidence>
<dbReference type="Gramene" id="PGSC0003DMT400089873">
    <property type="protein sequence ID" value="PGSC0003DMT400089873"/>
    <property type="gene ID" value="PGSC0003DMG400039444"/>
</dbReference>
<name>M1DJ40_SOLTU</name>
<dbReference type="PANTHER" id="PTHR37616:SF3">
    <property type="entry name" value="BZIP DOMAIN-CONTAINING PROTEIN"/>
    <property type="match status" value="1"/>
</dbReference>
<dbReference type="InParanoid" id="M1DJ40"/>
<dbReference type="Proteomes" id="UP000011115">
    <property type="component" value="Unassembled WGS sequence"/>
</dbReference>
<keyword evidence="3" id="KW-1185">Reference proteome</keyword>
<dbReference type="AlphaFoldDB" id="M1DJ40"/>
<proteinExistence type="predicted"/>
<evidence type="ECO:0000313" key="2">
    <source>
        <dbReference type="EnsemblPlants" id="PGSC0003DMT400089873"/>
    </source>
</evidence>
<keyword evidence="1" id="KW-1133">Transmembrane helix</keyword>
<keyword evidence="1" id="KW-0472">Membrane</keyword>
<accession>M1DJ40</accession>
<evidence type="ECO:0000256" key="1">
    <source>
        <dbReference type="SAM" id="Phobius"/>
    </source>
</evidence>
<reference evidence="2" key="2">
    <citation type="submission" date="2015-06" db="UniProtKB">
        <authorList>
            <consortium name="EnsemblPlants"/>
        </authorList>
    </citation>
    <scope>IDENTIFICATION</scope>
    <source>
        <strain evidence="2">DM1-3 516 R44</strain>
    </source>
</reference>
<feature type="transmembrane region" description="Helical" evidence="1">
    <location>
        <begin position="133"/>
        <end position="155"/>
    </location>
</feature>
<sequence length="176" mass="19152">MRNFVDNQEAGVETVKDMSSPGLLHSWSSSGVLNEVSVLLHQFSTHVFGYMNVPSPDCGSNISKGVNNLSNSKRLISYEIAENVTLKAQLGGTGVPLQVQPLPGDLKPQTVLSAPKSSKKVQKKKSEVKPKKVASVSFLGVLFFMLLYDGLVPLLNVRYGGMREAFMSGNSCEWSF</sequence>
<protein>
    <submittedName>
        <fullName evidence="2">BZIP transcription factor family protein</fullName>
    </submittedName>
</protein>
<keyword evidence="1" id="KW-0812">Transmembrane</keyword>
<dbReference type="EnsemblPlants" id="PGSC0003DMT400089873">
    <property type="protein sequence ID" value="PGSC0003DMT400089873"/>
    <property type="gene ID" value="PGSC0003DMG400039444"/>
</dbReference>
<dbReference type="PANTHER" id="PTHR37616">
    <property type="entry name" value="BZIP TRANSCRIPTION FACTOR 60-LIKE"/>
    <property type="match status" value="1"/>
</dbReference>
<dbReference type="PaxDb" id="4113-PGSC0003DMT400089873"/>
<dbReference type="HOGENOM" id="CLU_1527787_0_0_1"/>
<organism evidence="2 3">
    <name type="scientific">Solanum tuberosum</name>
    <name type="common">Potato</name>
    <dbReference type="NCBI Taxonomy" id="4113"/>
    <lineage>
        <taxon>Eukaryota</taxon>
        <taxon>Viridiplantae</taxon>
        <taxon>Streptophyta</taxon>
        <taxon>Embryophyta</taxon>
        <taxon>Tracheophyta</taxon>
        <taxon>Spermatophyta</taxon>
        <taxon>Magnoliopsida</taxon>
        <taxon>eudicotyledons</taxon>
        <taxon>Gunneridae</taxon>
        <taxon>Pentapetalae</taxon>
        <taxon>asterids</taxon>
        <taxon>lamiids</taxon>
        <taxon>Solanales</taxon>
        <taxon>Solanaceae</taxon>
        <taxon>Solanoideae</taxon>
        <taxon>Solaneae</taxon>
        <taxon>Solanum</taxon>
    </lineage>
</organism>